<reference evidence="1 2" key="1">
    <citation type="submission" date="2019-09" db="EMBL/GenBank/DDBJ databases">
        <title>YIM 48816 draft genome.</title>
        <authorList>
            <person name="Jiang L."/>
        </authorList>
    </citation>
    <scope>NUCLEOTIDE SEQUENCE [LARGE SCALE GENOMIC DNA]</scope>
    <source>
        <strain evidence="1 2">YIM 48816</strain>
    </source>
</reference>
<accession>A0A6L3T4U9</accession>
<evidence type="ECO:0000313" key="2">
    <source>
        <dbReference type="Proteomes" id="UP000474159"/>
    </source>
</evidence>
<dbReference type="Proteomes" id="UP000474159">
    <property type="component" value="Unassembled WGS sequence"/>
</dbReference>
<dbReference type="OrthoDB" id="8479448at2"/>
<name>A0A6L3T4U9_9HYPH</name>
<proteinExistence type="predicted"/>
<comment type="caution">
    <text evidence="1">The sequence shown here is derived from an EMBL/GenBank/DDBJ whole genome shotgun (WGS) entry which is preliminary data.</text>
</comment>
<keyword evidence="2" id="KW-1185">Reference proteome</keyword>
<evidence type="ECO:0000313" key="1">
    <source>
        <dbReference type="EMBL" id="KAB1078335.1"/>
    </source>
</evidence>
<gene>
    <name evidence="1" type="ORF">F6X53_14665</name>
</gene>
<sequence length="328" mass="34808">MAAAQGDTGLPAEIAAALSVLRARAPEVAPQVARRLARLLADHQETEPSAASALNRGGGPVEFACSSLNADIRYVVDIGGPVRTRLARIGDLLPVRDLARRGVGDDLTMLAGLQARGTLDWGAWLGLRHRAGCAPAFKVYAEVPPGGEQALPGISWPDRDDAGLLPLLVGLSPEAERREIYAQCAERGMPVSRLAAILDRLGLGRCLDDLVAMVRAFEFRRGGGRLPDIRFGCSYGVGRDGDAPIFSLFAFAADLAGGDDHIRTQLLDFAERQGLDLGCYAALTEPFASRPAACGGHNMIGFLVGPEIRPGVQISFRPPEPPAFEDTP</sequence>
<dbReference type="AlphaFoldDB" id="A0A6L3T4U9"/>
<organism evidence="1 2">
    <name type="scientific">Methylobacterium soli</name>
    <dbReference type="NCBI Taxonomy" id="553447"/>
    <lineage>
        <taxon>Bacteria</taxon>
        <taxon>Pseudomonadati</taxon>
        <taxon>Pseudomonadota</taxon>
        <taxon>Alphaproteobacteria</taxon>
        <taxon>Hyphomicrobiales</taxon>
        <taxon>Methylobacteriaceae</taxon>
        <taxon>Methylobacterium</taxon>
    </lineage>
</organism>
<dbReference type="EMBL" id="VZZK01000014">
    <property type="protein sequence ID" value="KAB1078335.1"/>
    <property type="molecule type" value="Genomic_DNA"/>
</dbReference>
<dbReference type="RefSeq" id="WP_151000955.1">
    <property type="nucleotide sequence ID" value="NZ_BPQY01000343.1"/>
</dbReference>
<protein>
    <submittedName>
        <fullName evidence="1">Uncharacterized protein</fullName>
    </submittedName>
</protein>